<dbReference type="STRING" id="1518501.CQ10_08345"/>
<organism evidence="2 3">
    <name type="scientific">Bradyrhizobium valentinum</name>
    <dbReference type="NCBI Taxonomy" id="1518501"/>
    <lineage>
        <taxon>Bacteria</taxon>
        <taxon>Pseudomonadati</taxon>
        <taxon>Pseudomonadota</taxon>
        <taxon>Alphaproteobacteria</taxon>
        <taxon>Hyphomicrobiales</taxon>
        <taxon>Nitrobacteraceae</taxon>
        <taxon>Bradyrhizobium</taxon>
    </lineage>
</organism>
<evidence type="ECO:0000259" key="1">
    <source>
        <dbReference type="Pfam" id="PF09994"/>
    </source>
</evidence>
<proteinExistence type="predicted"/>
<dbReference type="PANTHER" id="PTHR33840:SF1">
    <property type="entry name" value="TLE1 PHOSPHOLIPASE DOMAIN-CONTAINING PROTEIN"/>
    <property type="match status" value="1"/>
</dbReference>
<dbReference type="RefSeq" id="WP_057854303.1">
    <property type="nucleotide sequence ID" value="NZ_LLXX01000179.1"/>
</dbReference>
<dbReference type="PANTHER" id="PTHR33840">
    <property type="match status" value="1"/>
</dbReference>
<comment type="caution">
    <text evidence="2">The sequence shown here is derived from an EMBL/GenBank/DDBJ whole genome shotgun (WGS) entry which is preliminary data.</text>
</comment>
<evidence type="ECO:0000313" key="2">
    <source>
        <dbReference type="EMBL" id="KRQ98113.1"/>
    </source>
</evidence>
<dbReference type="Proteomes" id="UP000051913">
    <property type="component" value="Unassembled WGS sequence"/>
</dbReference>
<dbReference type="InterPro" id="IPR018712">
    <property type="entry name" value="Tle1-like_cat"/>
</dbReference>
<sequence>MAKNVVIFSDGTGQGASMPKAVRTNVWKLWDATKKAAPAQQVTFYDEGLGAEHKREWWRWAYDLASRATGLGISQNIKDCYTALIEYYEPGDRVFLFGFSRGAFTVRSLGGVLSLCGIPQRDAAGNSPRDPQNKKGRLALVEEAVETVYKHYGSNEKQEERIALGREYRDRYQSLSIDSSNPPFPYFIGVWDTVRALGIPGSSGLVLWRHAFHNASLNPYVPYGRQALSIDENREIFAPEIWDESEETPETKARGRIKQVWFPGVHSDVGGGYRETGLSDLALEWMIKEAMAVEYPLIVDMTKLKLKPSYEGVQHDERTGWGRAWTEGTREGVRDGNGPDILHEDFVRNRFGLAKARCVTGDRPYRPKALAKHRDYLSFY</sequence>
<reference evidence="2 3" key="1">
    <citation type="submission" date="2014-03" db="EMBL/GenBank/DDBJ databases">
        <title>Bradyrhizobium valentinum sp. nov., isolated from effective nodules of Lupinus mariae-josephae, a lupine endemic of basic-lime soils in Eastern Spain.</title>
        <authorList>
            <person name="Duran D."/>
            <person name="Rey L."/>
            <person name="Navarro A."/>
            <person name="Busquets A."/>
            <person name="Imperial J."/>
            <person name="Ruiz-Argueso T."/>
        </authorList>
    </citation>
    <scope>NUCLEOTIDE SEQUENCE [LARGE SCALE GENOMIC DNA]</scope>
    <source>
        <strain evidence="2 3">LmjM3</strain>
    </source>
</reference>
<protein>
    <recommendedName>
        <fullName evidence="1">T6SS Phospholipase effector Tle1-like catalytic domain-containing protein</fullName>
    </recommendedName>
</protein>
<feature type="domain" description="T6SS Phospholipase effector Tle1-like catalytic" evidence="1">
    <location>
        <begin position="3"/>
        <end position="289"/>
    </location>
</feature>
<keyword evidence="3" id="KW-1185">Reference proteome</keyword>
<accession>A0A0R3KR77</accession>
<name>A0A0R3KR77_9BRAD</name>
<dbReference type="EMBL" id="LLXX01000179">
    <property type="protein sequence ID" value="KRQ98113.1"/>
    <property type="molecule type" value="Genomic_DNA"/>
</dbReference>
<dbReference type="Pfam" id="PF09994">
    <property type="entry name" value="T6SS_Tle1-like_cat"/>
    <property type="match status" value="1"/>
</dbReference>
<evidence type="ECO:0000313" key="3">
    <source>
        <dbReference type="Proteomes" id="UP000051913"/>
    </source>
</evidence>
<gene>
    <name evidence="2" type="ORF">CP49_30245</name>
</gene>
<dbReference type="AlphaFoldDB" id="A0A0R3KR77"/>